<dbReference type="Proteomes" id="UP000006643">
    <property type="component" value="Unassembled WGS sequence"/>
</dbReference>
<keyword evidence="5" id="KW-0106">Calcium</keyword>
<keyword evidence="8" id="KW-1185">Reference proteome</keyword>
<keyword evidence="2" id="KW-0963">Cytoplasm</keyword>
<dbReference type="Pfam" id="PF13202">
    <property type="entry name" value="EF-hand_5"/>
    <property type="match status" value="1"/>
</dbReference>
<keyword evidence="3" id="KW-0479">Metal-binding</keyword>
<dbReference type="PROSITE" id="PS50222">
    <property type="entry name" value="EF_HAND_2"/>
    <property type="match status" value="3"/>
</dbReference>
<comment type="subcellular location">
    <subcellularLocation>
        <location evidence="1">Cytoplasm</location>
    </subcellularLocation>
</comment>
<dbReference type="GeneID" id="9468442"/>
<keyword evidence="4" id="KW-0677">Repeat</keyword>
<dbReference type="HOGENOM" id="CLU_1252804_0_0_1"/>
<dbReference type="Pfam" id="PF13499">
    <property type="entry name" value="EF-hand_7"/>
    <property type="match status" value="1"/>
</dbReference>
<dbReference type="AlphaFoldDB" id="D0RM02"/>
<dbReference type="OMA" id="EELRRVX"/>
<dbReference type="eggNOG" id="KOG0027">
    <property type="taxonomic scope" value="Eukaryota"/>
</dbReference>
<name>D0RM02_PHYIT</name>
<evidence type="ECO:0000256" key="1">
    <source>
        <dbReference type="ARBA" id="ARBA00004496"/>
    </source>
</evidence>
<protein>
    <recommendedName>
        <fullName evidence="6">EF-hand domain-containing protein</fullName>
    </recommendedName>
</protein>
<dbReference type="GO" id="GO:0005509">
    <property type="term" value="F:calcium ion binding"/>
    <property type="evidence" value="ECO:0007669"/>
    <property type="project" value="InterPro"/>
</dbReference>
<feature type="domain" description="EF-hand" evidence="6">
    <location>
        <begin position="166"/>
        <end position="189"/>
    </location>
</feature>
<dbReference type="PANTHER" id="PTHR46212">
    <property type="entry name" value="PEFLIN"/>
    <property type="match status" value="1"/>
</dbReference>
<dbReference type="RefSeq" id="XP_002909928.1">
    <property type="nucleotide sequence ID" value="XM_002909882.1"/>
</dbReference>
<proteinExistence type="predicted"/>
<feature type="domain" description="EF-hand" evidence="6">
    <location>
        <begin position="129"/>
        <end position="164"/>
    </location>
</feature>
<dbReference type="InterPro" id="IPR018247">
    <property type="entry name" value="EF_Hand_1_Ca_BS"/>
</dbReference>
<dbReference type="GO" id="GO:0005737">
    <property type="term" value="C:cytoplasm"/>
    <property type="evidence" value="ECO:0007669"/>
    <property type="project" value="UniProtKB-SubCell"/>
</dbReference>
<evidence type="ECO:0000259" key="6">
    <source>
        <dbReference type="PROSITE" id="PS50222"/>
    </source>
</evidence>
<evidence type="ECO:0000256" key="5">
    <source>
        <dbReference type="ARBA" id="ARBA00022837"/>
    </source>
</evidence>
<reference evidence="8" key="1">
    <citation type="journal article" date="2009" name="Nature">
        <title>Genome sequence and analysis of the Irish potato famine pathogen Phytophthora infestans.</title>
        <authorList>
            <consortium name="The Broad Institute Genome Sequencing Platform"/>
            <person name="Haas B.J."/>
            <person name="Kamoun S."/>
            <person name="Zody M.C."/>
            <person name="Jiang R.H."/>
            <person name="Handsaker R.E."/>
            <person name="Cano L.M."/>
            <person name="Grabherr M."/>
            <person name="Kodira C.D."/>
            <person name="Raffaele S."/>
            <person name="Torto-Alalibo T."/>
            <person name="Bozkurt T.O."/>
            <person name="Ah-Fong A.M."/>
            <person name="Alvarado L."/>
            <person name="Anderson V.L."/>
            <person name="Armstrong M.R."/>
            <person name="Avrova A."/>
            <person name="Baxter L."/>
            <person name="Beynon J."/>
            <person name="Boevink P.C."/>
            <person name="Bollmann S.R."/>
            <person name="Bos J.I."/>
            <person name="Bulone V."/>
            <person name="Cai G."/>
            <person name="Cakir C."/>
            <person name="Carrington J.C."/>
            <person name="Chawner M."/>
            <person name="Conti L."/>
            <person name="Costanzo S."/>
            <person name="Ewan R."/>
            <person name="Fahlgren N."/>
            <person name="Fischbach M.A."/>
            <person name="Fugelstad J."/>
            <person name="Gilroy E.M."/>
            <person name="Gnerre S."/>
            <person name="Green P.J."/>
            <person name="Grenville-Briggs L.J."/>
            <person name="Griffith J."/>
            <person name="Grunwald N.J."/>
            <person name="Horn K."/>
            <person name="Horner N.R."/>
            <person name="Hu C.H."/>
            <person name="Huitema E."/>
            <person name="Jeong D.H."/>
            <person name="Jones A.M."/>
            <person name="Jones J.D."/>
            <person name="Jones R.W."/>
            <person name="Karlsson E.K."/>
            <person name="Kunjeti S.G."/>
            <person name="Lamour K."/>
            <person name="Liu Z."/>
            <person name="Ma L."/>
            <person name="Maclean D."/>
            <person name="Chibucos M.C."/>
            <person name="McDonald H."/>
            <person name="McWalters J."/>
            <person name="Meijer H.J."/>
            <person name="Morgan W."/>
            <person name="Morris P.F."/>
            <person name="Munro C.A."/>
            <person name="O'Neill K."/>
            <person name="Ospina-Giraldo M."/>
            <person name="Pinzon A."/>
            <person name="Pritchard L."/>
            <person name="Ramsahoye B."/>
            <person name="Ren Q."/>
            <person name="Restrepo S."/>
            <person name="Roy S."/>
            <person name="Sadanandom A."/>
            <person name="Savidor A."/>
            <person name="Schornack S."/>
            <person name="Schwartz D.C."/>
            <person name="Schumann U.D."/>
            <person name="Schwessinger B."/>
            <person name="Seyer L."/>
            <person name="Sharpe T."/>
            <person name="Silvar C."/>
            <person name="Song J."/>
            <person name="Studholme D.J."/>
            <person name="Sykes S."/>
            <person name="Thines M."/>
            <person name="van de Vondervoort P.J."/>
            <person name="Phuntumart V."/>
            <person name="Wawra S."/>
            <person name="Weide R."/>
            <person name="Win J."/>
            <person name="Young C."/>
            <person name="Zhou S."/>
            <person name="Fry W."/>
            <person name="Meyers B.C."/>
            <person name="van West P."/>
            <person name="Ristaino J."/>
            <person name="Govers F."/>
            <person name="Birch P.R."/>
            <person name="Whisson S.C."/>
            <person name="Judelson H.S."/>
            <person name="Nusbaum C."/>
        </authorList>
    </citation>
    <scope>NUCLEOTIDE SEQUENCE [LARGE SCALE GENOMIC DNA]</scope>
    <source>
        <strain evidence="8">T30-4</strain>
    </source>
</reference>
<dbReference type="OrthoDB" id="166094at2759"/>
<sequence length="221" mass="24491">MHASCAPRPNTGSSSTVCQLSLLDCNLHVSAPKMSAATGDEQLHVFNPVDPAGSYVLDLSDAYEHMVAHELLRLAVAKSARFHFTKLEYNAGKYLKPVALLFQRLDEDGSGYVEYSELGNALRSCGLEVSDAQLARLLEKYDYDKSGSVHKREFADLFARVGFTFVDSNNSGSLDTDELRRAFQLLGVSEEAEVDDAIARMTAKYDLDESQRKRGRENNET</sequence>
<dbReference type="Gene3D" id="1.10.238.10">
    <property type="entry name" value="EF-hand"/>
    <property type="match status" value="2"/>
</dbReference>
<dbReference type="InterPro" id="IPR002048">
    <property type="entry name" value="EF_hand_dom"/>
</dbReference>
<organism evidence="7 8">
    <name type="scientific">Phytophthora infestans (strain T30-4)</name>
    <name type="common">Potato late blight agent</name>
    <dbReference type="NCBI Taxonomy" id="403677"/>
    <lineage>
        <taxon>Eukaryota</taxon>
        <taxon>Sar</taxon>
        <taxon>Stramenopiles</taxon>
        <taxon>Oomycota</taxon>
        <taxon>Peronosporomycetes</taxon>
        <taxon>Peronosporales</taxon>
        <taxon>Peronosporaceae</taxon>
        <taxon>Phytophthora</taxon>
    </lineage>
</organism>
<dbReference type="InterPro" id="IPR011992">
    <property type="entry name" value="EF-hand-dom_pair"/>
</dbReference>
<dbReference type="SUPFAM" id="SSF47473">
    <property type="entry name" value="EF-hand"/>
    <property type="match status" value="1"/>
</dbReference>
<dbReference type="STRING" id="403677.D0RM02"/>
<evidence type="ECO:0000313" key="8">
    <source>
        <dbReference type="Proteomes" id="UP000006643"/>
    </source>
</evidence>
<dbReference type="EMBL" id="GG689321">
    <property type="protein sequence ID" value="EEY56699.1"/>
    <property type="molecule type" value="Genomic_DNA"/>
</dbReference>
<dbReference type="PANTHER" id="PTHR46212:SF3">
    <property type="entry name" value="GH27120P"/>
    <property type="match status" value="1"/>
</dbReference>
<evidence type="ECO:0000256" key="3">
    <source>
        <dbReference type="ARBA" id="ARBA00022723"/>
    </source>
</evidence>
<dbReference type="KEGG" id="pif:PITG_22223"/>
<dbReference type="PROSITE" id="PS00018">
    <property type="entry name" value="EF_HAND_1"/>
    <property type="match status" value="2"/>
</dbReference>
<accession>D0RM02</accession>
<evidence type="ECO:0000256" key="4">
    <source>
        <dbReference type="ARBA" id="ARBA00022737"/>
    </source>
</evidence>
<dbReference type="SMART" id="SM00054">
    <property type="entry name" value="EFh"/>
    <property type="match status" value="3"/>
</dbReference>
<dbReference type="VEuPathDB" id="FungiDB:PITG_22223"/>
<dbReference type="GO" id="GO:0048306">
    <property type="term" value="F:calcium-dependent protein binding"/>
    <property type="evidence" value="ECO:0007669"/>
    <property type="project" value="UniProtKB-ARBA"/>
</dbReference>
<dbReference type="InParanoid" id="D0RM02"/>
<gene>
    <name evidence="7" type="ORF">PITG_22223</name>
</gene>
<dbReference type="InterPro" id="IPR051426">
    <property type="entry name" value="Peflin/Sorcin_CaBP"/>
</dbReference>
<feature type="domain" description="EF-hand" evidence="6">
    <location>
        <begin position="93"/>
        <end position="128"/>
    </location>
</feature>
<evidence type="ECO:0000313" key="7">
    <source>
        <dbReference type="EMBL" id="EEY56699.1"/>
    </source>
</evidence>
<evidence type="ECO:0000256" key="2">
    <source>
        <dbReference type="ARBA" id="ARBA00022490"/>
    </source>
</evidence>